<sequence>MPATPLTHLPTREEAARWTAEQVVDLARERLALGCRFDAMKLEVEAMKHQLDWFRRQLFGQKSEKRLVDAHPHQMNLGELPVPDSSPPPPPAQDIAAHTRRARTTDYAAGDESAPFFDEARVPVETIAVPNPDADGLTADQYEVIGEKTSFRLAQRPGSYVILKYVRPVIKRRDTQVISCPAAPRGVIEGSRADVSFIAGMLIDKFAYHLPFYRQHQRLGDTGITVSRPWLTQLGQHAIALIEPIFEAQFGSIRASRVKAMDETPIKAGRAGPGKLKAAYFWPVYGELDEVCFPFFESRRIEHVEQALGLTPVERGVLLSDGYTAYEHYTKKTGLTHAQCWAHTRRHLFEAKDAAPQVAAQALEFIGGLYAVEAHIREKKLSAAKKLDYRLMHAKPIVERFFAWVSQQFEAQGLLPSNPMTKALAYARERRFGLEVYLTDPDVPIDTNPLERALRAIPMGRRNWLFCWTELGARQVGIMQSLIVTCRLHDIDPYDYLVDVLQRVSQHPASRVHELTPRLWKQLFAGNPLRSPLHSPRP</sequence>
<comment type="caution">
    <text evidence="5">The sequence shown here is derived from an EMBL/GenBank/DDBJ whole genome shotgun (WGS) entry which is preliminary data.</text>
</comment>
<dbReference type="InterPro" id="IPR024463">
    <property type="entry name" value="Transposase_TnpC_homeodom"/>
</dbReference>
<accession>A0ABX1PTI3</accession>
<organism evidence="5 6">
    <name type="scientific">Aromatoleum anaerobium</name>
    <dbReference type="NCBI Taxonomy" id="182180"/>
    <lineage>
        <taxon>Bacteria</taxon>
        <taxon>Pseudomonadati</taxon>
        <taxon>Pseudomonadota</taxon>
        <taxon>Betaproteobacteria</taxon>
        <taxon>Rhodocyclales</taxon>
        <taxon>Rhodocyclaceae</taxon>
        <taxon>Aromatoleum</taxon>
    </lineage>
</organism>
<feature type="domain" description="Transposase TnpC homeodomain" evidence="3">
    <location>
        <begin position="47"/>
        <end position="103"/>
    </location>
</feature>
<keyword evidence="6" id="KW-1185">Reference proteome</keyword>
<reference evidence="5" key="1">
    <citation type="submission" date="2019-12" db="EMBL/GenBank/DDBJ databases">
        <title>Comparative genomics gives insights into the taxonomy of the Azoarcus-Aromatoleum group and reveals separate origins of nif in the plant-associated Azoarcus and non-plant-associated Aromatoleum sub-groups.</title>
        <authorList>
            <person name="Lafos M."/>
            <person name="Maluk M."/>
            <person name="Batista M."/>
            <person name="Junghare M."/>
            <person name="Carmona M."/>
            <person name="Faoro H."/>
            <person name="Cruz L.M."/>
            <person name="Battistoni F."/>
            <person name="De Souza E."/>
            <person name="Pedrosa F."/>
            <person name="Chen W.-M."/>
            <person name="Poole P.S."/>
            <person name="Dixon R.A."/>
            <person name="James E.K."/>
        </authorList>
    </citation>
    <scope>NUCLEOTIDE SEQUENCE</scope>
    <source>
        <strain evidence="5">LuFRes1</strain>
    </source>
</reference>
<name>A0ABX1PTI3_9RHOO</name>
<dbReference type="PANTHER" id="PTHR33678">
    <property type="entry name" value="BLL1576 PROTEIN"/>
    <property type="match status" value="1"/>
</dbReference>
<feature type="domain" description="Transposase IS66 central" evidence="2">
    <location>
        <begin position="191"/>
        <end position="474"/>
    </location>
</feature>
<feature type="region of interest" description="Disordered" evidence="1">
    <location>
        <begin position="75"/>
        <end position="95"/>
    </location>
</feature>
<evidence type="ECO:0000256" key="1">
    <source>
        <dbReference type="SAM" id="MobiDB-lite"/>
    </source>
</evidence>
<evidence type="ECO:0000313" key="5">
    <source>
        <dbReference type="EMBL" id="NMG27168.1"/>
    </source>
</evidence>
<dbReference type="Pfam" id="PF13007">
    <property type="entry name" value="LZ_Tnp_IS66"/>
    <property type="match status" value="1"/>
</dbReference>
<evidence type="ECO:0000259" key="4">
    <source>
        <dbReference type="Pfam" id="PF13817"/>
    </source>
</evidence>
<dbReference type="Proteomes" id="UP000615989">
    <property type="component" value="Unassembled WGS sequence"/>
</dbReference>
<protein>
    <submittedName>
        <fullName evidence="5">IS66 family transposase</fullName>
    </submittedName>
</protein>
<dbReference type="Pfam" id="PF03050">
    <property type="entry name" value="DDE_Tnp_IS66"/>
    <property type="match status" value="1"/>
</dbReference>
<feature type="domain" description="Transposase IS66 C-terminal" evidence="4">
    <location>
        <begin position="481"/>
        <end position="517"/>
    </location>
</feature>
<dbReference type="InterPro" id="IPR052344">
    <property type="entry name" value="Transposase-related"/>
</dbReference>
<dbReference type="PANTHER" id="PTHR33678:SF1">
    <property type="entry name" value="BLL1576 PROTEIN"/>
    <property type="match status" value="1"/>
</dbReference>
<dbReference type="NCBIfam" id="NF033517">
    <property type="entry name" value="transpos_IS66"/>
    <property type="match status" value="1"/>
</dbReference>
<dbReference type="InterPro" id="IPR039552">
    <property type="entry name" value="IS66_C"/>
</dbReference>
<evidence type="ECO:0000259" key="3">
    <source>
        <dbReference type="Pfam" id="PF13007"/>
    </source>
</evidence>
<evidence type="ECO:0000259" key="2">
    <source>
        <dbReference type="Pfam" id="PF03050"/>
    </source>
</evidence>
<evidence type="ECO:0000313" key="6">
    <source>
        <dbReference type="Proteomes" id="UP000615989"/>
    </source>
</evidence>
<proteinExistence type="predicted"/>
<dbReference type="InterPro" id="IPR004291">
    <property type="entry name" value="Transposase_IS66_central"/>
</dbReference>
<gene>
    <name evidence="5" type="ORF">GO606_21250</name>
</gene>
<dbReference type="EMBL" id="WTVG01000157">
    <property type="protein sequence ID" value="NMG27168.1"/>
    <property type="molecule type" value="Genomic_DNA"/>
</dbReference>
<dbReference type="Pfam" id="PF13817">
    <property type="entry name" value="DDE_Tnp_IS66_C"/>
    <property type="match status" value="1"/>
</dbReference>